<dbReference type="CDD" id="cd11530">
    <property type="entry name" value="NTP-PPase_DR2231_like"/>
    <property type="match status" value="1"/>
</dbReference>
<dbReference type="GO" id="GO:0016787">
    <property type="term" value="F:hydrolase activity"/>
    <property type="evidence" value="ECO:0007669"/>
    <property type="project" value="UniProtKB-KW"/>
</dbReference>
<dbReference type="Gene3D" id="1.10.3420.10">
    <property type="entry name" value="putative ntp pyrophosphohydrolase like domain"/>
    <property type="match status" value="1"/>
</dbReference>
<reference evidence="1" key="1">
    <citation type="submission" date="2020-05" db="EMBL/GenBank/DDBJ databases">
        <authorList>
            <person name="Chiriac C."/>
            <person name="Salcher M."/>
            <person name="Ghai R."/>
            <person name="Kavagutti S V."/>
        </authorList>
    </citation>
    <scope>NUCLEOTIDE SEQUENCE</scope>
</reference>
<keyword evidence="1" id="KW-0378">Hydrolase</keyword>
<protein>
    <submittedName>
        <fullName evidence="1">NTP pyrophosphohydrolase, DR2231-like</fullName>
    </submittedName>
</protein>
<dbReference type="InterPro" id="IPR021130">
    <property type="entry name" value="PRib-ATP_PPHydrolase-like"/>
</dbReference>
<organism evidence="1">
    <name type="scientific">uncultured Caudovirales phage</name>
    <dbReference type="NCBI Taxonomy" id="2100421"/>
    <lineage>
        <taxon>Viruses</taxon>
        <taxon>Duplodnaviria</taxon>
        <taxon>Heunggongvirae</taxon>
        <taxon>Uroviricota</taxon>
        <taxon>Caudoviricetes</taxon>
        <taxon>Peduoviridae</taxon>
        <taxon>Maltschvirus</taxon>
        <taxon>Maltschvirus maltsch</taxon>
    </lineage>
</organism>
<dbReference type="InterPro" id="IPR023292">
    <property type="entry name" value="NTP_PyroPHydrolase-like_dom_sf"/>
</dbReference>
<proteinExistence type="predicted"/>
<dbReference type="InterPro" id="IPR033653">
    <property type="entry name" value="NTP-PPase_DR2231-like"/>
</dbReference>
<dbReference type="Pfam" id="PF01503">
    <property type="entry name" value="PRA-PH"/>
    <property type="match status" value="1"/>
</dbReference>
<evidence type="ECO:0000313" key="1">
    <source>
        <dbReference type="EMBL" id="CAB5220251.1"/>
    </source>
</evidence>
<gene>
    <name evidence="1" type="ORF">UFOVP236_10</name>
</gene>
<sequence length="140" mass="15966">MSIFADQKLFMKITGQRASEEMVTLYRDLIAEEFEELDEAYGKNDNVEMADACIDIIYVTIGMLHAMGLDPKPLWDEVQRSNMSKFLIEPCVFCGTKGCDHCNGEGEFYKVMRREDGKILKGPKYSPPDLKSIVERQLGE</sequence>
<accession>A0A6J7WQB3</accession>
<name>A0A6J7WQB3_9CAUD</name>
<dbReference type="EMBL" id="LR798284">
    <property type="protein sequence ID" value="CAB5220251.1"/>
    <property type="molecule type" value="Genomic_DNA"/>
</dbReference>